<dbReference type="SMART" id="SM00382">
    <property type="entry name" value="AAA"/>
    <property type="match status" value="1"/>
</dbReference>
<evidence type="ECO:0000259" key="5">
    <source>
        <dbReference type="PROSITE" id="PS50893"/>
    </source>
</evidence>
<evidence type="ECO:0000256" key="2">
    <source>
        <dbReference type="ARBA" id="ARBA00022448"/>
    </source>
</evidence>
<name>A0ABW4JIW0_9BACL</name>
<dbReference type="Pfam" id="PF00005">
    <property type="entry name" value="ABC_tran"/>
    <property type="match status" value="1"/>
</dbReference>
<dbReference type="InterPro" id="IPR003593">
    <property type="entry name" value="AAA+_ATPase"/>
</dbReference>
<keyword evidence="2" id="KW-0813">Transport</keyword>
<dbReference type="InterPro" id="IPR027417">
    <property type="entry name" value="P-loop_NTPase"/>
</dbReference>
<dbReference type="PROSITE" id="PS50893">
    <property type="entry name" value="ABC_TRANSPORTER_2"/>
    <property type="match status" value="1"/>
</dbReference>
<dbReference type="PANTHER" id="PTHR42711:SF5">
    <property type="entry name" value="ABC TRANSPORTER ATP-BINDING PROTEIN NATA"/>
    <property type="match status" value="1"/>
</dbReference>
<feature type="domain" description="ABC transporter" evidence="5">
    <location>
        <begin position="5"/>
        <end position="232"/>
    </location>
</feature>
<dbReference type="Gene3D" id="3.40.50.300">
    <property type="entry name" value="P-loop containing nucleotide triphosphate hydrolases"/>
    <property type="match status" value="1"/>
</dbReference>
<gene>
    <name evidence="6" type="ORF">ACFSB2_16035</name>
</gene>
<evidence type="ECO:0000256" key="1">
    <source>
        <dbReference type="ARBA" id="ARBA00005417"/>
    </source>
</evidence>
<evidence type="ECO:0000313" key="7">
    <source>
        <dbReference type="Proteomes" id="UP001597079"/>
    </source>
</evidence>
<keyword evidence="7" id="KW-1185">Reference proteome</keyword>
<evidence type="ECO:0000313" key="6">
    <source>
        <dbReference type="EMBL" id="MFD1676214.1"/>
    </source>
</evidence>
<evidence type="ECO:0000256" key="3">
    <source>
        <dbReference type="ARBA" id="ARBA00022741"/>
    </source>
</evidence>
<dbReference type="CDD" id="cd03230">
    <property type="entry name" value="ABC_DR_subfamily_A"/>
    <property type="match status" value="1"/>
</dbReference>
<dbReference type="SUPFAM" id="SSF52540">
    <property type="entry name" value="P-loop containing nucleoside triphosphate hydrolases"/>
    <property type="match status" value="1"/>
</dbReference>
<accession>A0ABW4JIW0</accession>
<dbReference type="InterPro" id="IPR050763">
    <property type="entry name" value="ABC_transporter_ATP-binding"/>
</dbReference>
<dbReference type="GO" id="GO:0005524">
    <property type="term" value="F:ATP binding"/>
    <property type="evidence" value="ECO:0007669"/>
    <property type="project" value="UniProtKB-KW"/>
</dbReference>
<reference evidence="7" key="1">
    <citation type="journal article" date="2019" name="Int. J. Syst. Evol. Microbiol.">
        <title>The Global Catalogue of Microorganisms (GCM) 10K type strain sequencing project: providing services to taxonomists for standard genome sequencing and annotation.</title>
        <authorList>
            <consortium name="The Broad Institute Genomics Platform"/>
            <consortium name="The Broad Institute Genome Sequencing Center for Infectious Disease"/>
            <person name="Wu L."/>
            <person name="Ma J."/>
        </authorList>
    </citation>
    <scope>NUCLEOTIDE SEQUENCE [LARGE SCALE GENOMIC DNA]</scope>
    <source>
        <strain evidence="7">CGMCC 1.12286</strain>
    </source>
</reference>
<evidence type="ECO:0000256" key="4">
    <source>
        <dbReference type="ARBA" id="ARBA00022840"/>
    </source>
</evidence>
<comment type="caution">
    <text evidence="6">The sequence shown here is derived from an EMBL/GenBank/DDBJ whole genome shotgun (WGS) entry which is preliminary data.</text>
</comment>
<organism evidence="6 7">
    <name type="scientific">Alicyclobacillus fodiniaquatilis</name>
    <dbReference type="NCBI Taxonomy" id="1661150"/>
    <lineage>
        <taxon>Bacteria</taxon>
        <taxon>Bacillati</taxon>
        <taxon>Bacillota</taxon>
        <taxon>Bacilli</taxon>
        <taxon>Bacillales</taxon>
        <taxon>Alicyclobacillaceae</taxon>
        <taxon>Alicyclobacillus</taxon>
    </lineage>
</organism>
<dbReference type="EMBL" id="JBHUCX010000044">
    <property type="protein sequence ID" value="MFD1676214.1"/>
    <property type="molecule type" value="Genomic_DNA"/>
</dbReference>
<sequence>MNDVIETRGLAKSFGRVHAVVDANLIVPSGSIYGLVGANGAGKSTLLRLVVGRFQPSSGEVYVLGENLSAISPKLLYERLHYIAGDIGAYPDLRVAEMLNVARLMYRKWDKTREAQLLEAFSLPTKQRIRHLSKGKQMQLRFVIGLSARPEILVLDEATNGLDPVVKQQLLHLVLEAAAADEMTVLFATQQLEEIERMADHVAVMANGRIISAQTLDSLQERIHEVCCVLDRPVSAQLLQHPNVLRIWRQGTYLSLVVDGDVDVWKHRLTSVNAEYIDVHSLDLYELFHIMMEEEGYRRDRVHFS</sequence>
<proteinExistence type="inferred from homology"/>
<keyword evidence="3" id="KW-0547">Nucleotide-binding</keyword>
<dbReference type="InterPro" id="IPR003439">
    <property type="entry name" value="ABC_transporter-like_ATP-bd"/>
</dbReference>
<protein>
    <submittedName>
        <fullName evidence="6">ABC transporter ATP-binding protein</fullName>
    </submittedName>
</protein>
<keyword evidence="4 6" id="KW-0067">ATP-binding</keyword>
<dbReference type="PANTHER" id="PTHR42711">
    <property type="entry name" value="ABC TRANSPORTER ATP-BINDING PROTEIN"/>
    <property type="match status" value="1"/>
</dbReference>
<dbReference type="RefSeq" id="WP_377944103.1">
    <property type="nucleotide sequence ID" value="NZ_JBHUCX010000044.1"/>
</dbReference>
<dbReference type="Proteomes" id="UP001597079">
    <property type="component" value="Unassembled WGS sequence"/>
</dbReference>
<comment type="similarity">
    <text evidence="1">Belongs to the ABC transporter superfamily.</text>
</comment>